<dbReference type="InterPro" id="IPR028978">
    <property type="entry name" value="Chorismate_lyase_/UTRA_dom_sf"/>
</dbReference>
<protein>
    <submittedName>
        <fullName evidence="5">Transcriptional regulator</fullName>
    </submittedName>
</protein>
<dbReference type="HOGENOM" id="CLU_063236_4_0_5"/>
<dbReference type="InterPro" id="IPR050679">
    <property type="entry name" value="Bact_HTH_transcr_reg"/>
</dbReference>
<accession>C3KMM1</accession>
<gene>
    <name evidence="5" type="ordered locus">NGR_b21910</name>
</gene>
<dbReference type="Proteomes" id="UP000001054">
    <property type="component" value="Plasmid pNGR234b"/>
</dbReference>
<sequence>MRQTGSKLCWHRRILLTVVDLSDKKVVSANPLERKLDEPLRDTRTLVVQLRDRIADLIREEELTPGDKLPTEAQLTQRFKISRPALREALKLLEQDGVIYVEHGRGRFVSAMSAVQVDRPITVFESVTDMTRHYGYQTVNKVLSIAEEVPDPVSAEQLRLGEGERVIRLERLRLQKDEPILYCVDYIPRSIIPTRLYDIDWSGSLLDLLDRYRHRPRMSSATVSAVMLPADVIARHDLGDFGPALLIRETCFSTAGAPVVHAIDYHRGSHFTFSFARK</sequence>
<dbReference type="SMART" id="SM00866">
    <property type="entry name" value="UTRA"/>
    <property type="match status" value="1"/>
</dbReference>
<dbReference type="InterPro" id="IPR036388">
    <property type="entry name" value="WH-like_DNA-bd_sf"/>
</dbReference>
<dbReference type="InterPro" id="IPR000524">
    <property type="entry name" value="Tscrpt_reg_HTH_GntR"/>
</dbReference>
<dbReference type="SMART" id="SM00345">
    <property type="entry name" value="HTH_GNTR"/>
    <property type="match status" value="1"/>
</dbReference>
<dbReference type="EMBL" id="CP000874">
    <property type="protein sequence ID" value="ACP23636.1"/>
    <property type="molecule type" value="Genomic_DNA"/>
</dbReference>
<dbReference type="Gene3D" id="3.40.1410.10">
    <property type="entry name" value="Chorismate lyase-like"/>
    <property type="match status" value="1"/>
</dbReference>
<name>C3KMM1_SINFN</name>
<dbReference type="GO" id="GO:0003677">
    <property type="term" value="F:DNA binding"/>
    <property type="evidence" value="ECO:0007669"/>
    <property type="project" value="UniProtKB-KW"/>
</dbReference>
<dbReference type="Gene3D" id="1.10.10.10">
    <property type="entry name" value="Winged helix-like DNA-binding domain superfamily/Winged helix DNA-binding domain"/>
    <property type="match status" value="1"/>
</dbReference>
<dbReference type="GO" id="GO:0003700">
    <property type="term" value="F:DNA-binding transcription factor activity"/>
    <property type="evidence" value="ECO:0007669"/>
    <property type="project" value="InterPro"/>
</dbReference>
<keyword evidence="2" id="KW-0238">DNA-binding</keyword>
<dbReference type="GO" id="GO:0045892">
    <property type="term" value="P:negative regulation of DNA-templated transcription"/>
    <property type="evidence" value="ECO:0007669"/>
    <property type="project" value="TreeGrafter"/>
</dbReference>
<evidence type="ECO:0000259" key="4">
    <source>
        <dbReference type="PROSITE" id="PS50949"/>
    </source>
</evidence>
<dbReference type="PANTHER" id="PTHR44846:SF17">
    <property type="entry name" value="GNTR-FAMILY TRANSCRIPTIONAL REGULATOR"/>
    <property type="match status" value="1"/>
</dbReference>
<evidence type="ECO:0000256" key="2">
    <source>
        <dbReference type="ARBA" id="ARBA00023125"/>
    </source>
</evidence>
<organism evidence="5 6">
    <name type="scientific">Sinorhizobium fredii (strain NBRC 101917 / NGR234)</name>
    <dbReference type="NCBI Taxonomy" id="394"/>
    <lineage>
        <taxon>Bacteria</taxon>
        <taxon>Pseudomonadati</taxon>
        <taxon>Pseudomonadota</taxon>
        <taxon>Alphaproteobacteria</taxon>
        <taxon>Hyphomicrobiales</taxon>
        <taxon>Rhizobiaceae</taxon>
        <taxon>Sinorhizobium/Ensifer group</taxon>
        <taxon>Sinorhizobium</taxon>
    </lineage>
</organism>
<dbReference type="InterPro" id="IPR011663">
    <property type="entry name" value="UTRA"/>
</dbReference>
<evidence type="ECO:0000313" key="6">
    <source>
        <dbReference type="Proteomes" id="UP000001054"/>
    </source>
</evidence>
<proteinExistence type="predicted"/>
<reference evidence="5 6" key="2">
    <citation type="journal article" date="2009" name="Appl. Environ. Microbiol.">
        <title>Rhizobium sp. strain NGR234 possesses a remarkable number of secretion systems.</title>
        <authorList>
            <person name="Schmeisser C."/>
            <person name="Liesegang H."/>
            <person name="Krysciak D."/>
            <person name="Bakkou N."/>
            <person name="Le Quere A."/>
            <person name="Wollherr A."/>
            <person name="Heinemeyer I."/>
            <person name="Morgenstern B."/>
            <person name="Pommerening-Roeser A."/>
            <person name="Flores M."/>
            <person name="Palacios R."/>
            <person name="Brenner S."/>
            <person name="Gottschalk G."/>
            <person name="Schmitz R.A."/>
            <person name="Broughton W.J."/>
            <person name="Perret X."/>
            <person name="Strittmatter A.W."/>
            <person name="Streit W.R."/>
        </authorList>
    </citation>
    <scope>NUCLEOTIDE SEQUENCE [LARGE SCALE GENOMIC DNA]</scope>
    <source>
        <strain evidence="6">NBRC 101917 / NGR234</strain>
    </source>
</reference>
<dbReference type="CDD" id="cd07377">
    <property type="entry name" value="WHTH_GntR"/>
    <property type="match status" value="1"/>
</dbReference>
<dbReference type="AlphaFoldDB" id="C3KMM1"/>
<dbReference type="OrthoDB" id="5454556at2"/>
<evidence type="ECO:0000313" key="5">
    <source>
        <dbReference type="EMBL" id="ACP23636.1"/>
    </source>
</evidence>
<evidence type="ECO:0000256" key="1">
    <source>
        <dbReference type="ARBA" id="ARBA00023015"/>
    </source>
</evidence>
<dbReference type="PATRIC" id="fig|394.7.peg.2618"/>
<reference evidence="6" key="1">
    <citation type="journal article" date="2004" name="J. Bacteriol.">
        <title>An evolutionary hot spot: the pNGR234b replicon of Rhizobium sp. strain NGR234.</title>
        <authorList>
            <person name="Streit W.R."/>
            <person name="Schmitz R.A."/>
            <person name="Perret X."/>
            <person name="Staehelin C."/>
            <person name="Deakin W.J."/>
            <person name="Raasch C."/>
            <person name="Liesegang H."/>
            <person name="Broughton W.J."/>
        </authorList>
    </citation>
    <scope>NUCLEOTIDE SEQUENCE [LARGE SCALE GENOMIC DNA]</scope>
    <source>
        <strain evidence="6">NBRC 101917 / NGR234</strain>
    </source>
</reference>
<dbReference type="Pfam" id="PF07702">
    <property type="entry name" value="UTRA"/>
    <property type="match status" value="1"/>
</dbReference>
<dbReference type="PRINTS" id="PR00035">
    <property type="entry name" value="HTHGNTR"/>
</dbReference>
<evidence type="ECO:0000256" key="3">
    <source>
        <dbReference type="ARBA" id="ARBA00023163"/>
    </source>
</evidence>
<keyword evidence="5" id="KW-0614">Plasmid</keyword>
<dbReference type="SUPFAM" id="SSF64288">
    <property type="entry name" value="Chorismate lyase-like"/>
    <property type="match status" value="1"/>
</dbReference>
<geneLocation type="plasmid" evidence="6">
    <name>sym pNGR234b</name>
</geneLocation>
<dbReference type="InterPro" id="IPR036390">
    <property type="entry name" value="WH_DNA-bd_sf"/>
</dbReference>
<keyword evidence="3" id="KW-0804">Transcription</keyword>
<feature type="domain" description="HTH gntR-type" evidence="4">
    <location>
        <begin position="44"/>
        <end position="112"/>
    </location>
</feature>
<dbReference type="PROSITE" id="PS50949">
    <property type="entry name" value="HTH_GNTR"/>
    <property type="match status" value="1"/>
</dbReference>
<dbReference type="SUPFAM" id="SSF46785">
    <property type="entry name" value="Winged helix' DNA-binding domain"/>
    <property type="match status" value="1"/>
</dbReference>
<dbReference type="PANTHER" id="PTHR44846">
    <property type="entry name" value="MANNOSYL-D-GLYCERATE TRANSPORT/METABOLISM SYSTEM REPRESSOR MNGR-RELATED"/>
    <property type="match status" value="1"/>
</dbReference>
<dbReference type="KEGG" id="rhi:NGR_b21910"/>
<keyword evidence="1" id="KW-0805">Transcription regulation</keyword>
<dbReference type="Pfam" id="PF00392">
    <property type="entry name" value="GntR"/>
    <property type="match status" value="1"/>
</dbReference>
<keyword evidence="6" id="KW-1185">Reference proteome</keyword>